<comment type="caution">
    <text evidence="2">The sequence shown here is derived from an EMBL/GenBank/DDBJ whole genome shotgun (WGS) entry which is preliminary data.</text>
</comment>
<dbReference type="Proteomes" id="UP001153050">
    <property type="component" value="Unassembled WGS sequence"/>
</dbReference>
<protein>
    <recommendedName>
        <fullName evidence="1">Alpha/beta hydrolase fold-3 domain-containing protein</fullName>
    </recommendedName>
</protein>
<dbReference type="InterPro" id="IPR013094">
    <property type="entry name" value="AB_hydrolase_3"/>
</dbReference>
<gene>
    <name evidence="2" type="ORF">MES5069_460069</name>
</gene>
<keyword evidence="3" id="KW-1185">Reference proteome</keyword>
<dbReference type="SUPFAM" id="SSF53474">
    <property type="entry name" value="alpha/beta-Hydrolases"/>
    <property type="match status" value="1"/>
</dbReference>
<evidence type="ECO:0000259" key="1">
    <source>
        <dbReference type="Pfam" id="PF07859"/>
    </source>
</evidence>
<feature type="domain" description="Alpha/beta hydrolase fold-3" evidence="1">
    <location>
        <begin position="53"/>
        <end position="121"/>
    </location>
</feature>
<dbReference type="InterPro" id="IPR029058">
    <property type="entry name" value="AB_hydrolase_fold"/>
</dbReference>
<dbReference type="Gene3D" id="3.40.50.1820">
    <property type="entry name" value="alpha/beta hydrolase"/>
    <property type="match status" value="1"/>
</dbReference>
<dbReference type="EMBL" id="CAKXZT010000142">
    <property type="protein sequence ID" value="CAH2405306.1"/>
    <property type="molecule type" value="Genomic_DNA"/>
</dbReference>
<accession>A0ABM9SFQ6</accession>
<reference evidence="2 3" key="1">
    <citation type="submission" date="2022-03" db="EMBL/GenBank/DDBJ databases">
        <authorList>
            <person name="Brunel B."/>
        </authorList>
    </citation>
    <scope>NUCLEOTIDE SEQUENCE [LARGE SCALE GENOMIC DNA]</scope>
    <source>
        <strain evidence="2">STM5069sample</strain>
    </source>
</reference>
<sequence>MAQTALLISDVAYARRIGIQPALPRKSLRGVLLNCGPYDPTQPNWDSPYGDFMRTVIWSYVGTRDPADPRVAQMSVTPHVTAAYPPAFITVGNADPLALQSTALAEALRAKGVEVDALFFPADYQPPLGHEYQLLIGTREGRQAFDRSVAFLRAHAN</sequence>
<dbReference type="Pfam" id="PF07859">
    <property type="entry name" value="Abhydrolase_3"/>
    <property type="match status" value="1"/>
</dbReference>
<organism evidence="2 3">
    <name type="scientific">Mesorhizobium escarrei</name>
    <dbReference type="NCBI Taxonomy" id="666018"/>
    <lineage>
        <taxon>Bacteria</taxon>
        <taxon>Pseudomonadati</taxon>
        <taxon>Pseudomonadota</taxon>
        <taxon>Alphaproteobacteria</taxon>
        <taxon>Hyphomicrobiales</taxon>
        <taxon>Phyllobacteriaceae</taxon>
        <taxon>Mesorhizobium</taxon>
    </lineage>
</organism>
<proteinExistence type="predicted"/>
<evidence type="ECO:0000313" key="2">
    <source>
        <dbReference type="EMBL" id="CAH2405306.1"/>
    </source>
</evidence>
<evidence type="ECO:0000313" key="3">
    <source>
        <dbReference type="Proteomes" id="UP001153050"/>
    </source>
</evidence>
<name>A0ABM9SFQ6_9HYPH</name>